<keyword evidence="3" id="KW-1185">Reference proteome</keyword>
<evidence type="ECO:0000313" key="2">
    <source>
        <dbReference type="EMBL" id="GAA3977658.1"/>
    </source>
</evidence>
<dbReference type="InterPro" id="IPR036397">
    <property type="entry name" value="RNaseH_sf"/>
</dbReference>
<dbReference type="SUPFAM" id="SSF53098">
    <property type="entry name" value="Ribonuclease H-like"/>
    <property type="match status" value="1"/>
</dbReference>
<sequence length="281" mass="31260">MTGMNQLGTISPVYVVWNGSPSGLFTSWPDAEKAVCGVKGASCKKYGSWEDAEHALMFTNGVFSVEQKALRAAKNERLLEAADLDYADFDDIIFFDGAVSLAPLRQAVGLVKYENGALASMWYGMFKEEGLSTYNAEVSAFIQAVQLAVESAKAGRRTLLVTDSTWLFKRLEEVYQDYRHGPGHLFRRFIADNRIPSIVWEAWVTLQGRISIRCAPKKLVPDSETADRLAKLGLAESNTTLKSWGSGPLEDARVEKKRIVRITNELKSRAKAQAQHLYDLS</sequence>
<dbReference type="Pfam" id="PF01693">
    <property type="entry name" value="Cauli_VI"/>
    <property type="match status" value="1"/>
</dbReference>
<dbReference type="RefSeq" id="WP_344809377.1">
    <property type="nucleotide sequence ID" value="NZ_BAABBO010000021.1"/>
</dbReference>
<dbReference type="Gene3D" id="3.40.970.10">
    <property type="entry name" value="Ribonuclease H1, N-terminal domain"/>
    <property type="match status" value="1"/>
</dbReference>
<evidence type="ECO:0000313" key="3">
    <source>
        <dbReference type="Proteomes" id="UP001501337"/>
    </source>
</evidence>
<gene>
    <name evidence="2" type="ORF">GCM10022278_38020</name>
</gene>
<evidence type="ECO:0000259" key="1">
    <source>
        <dbReference type="Pfam" id="PF01693"/>
    </source>
</evidence>
<protein>
    <recommendedName>
        <fullName evidence="1">Ribonuclease H1 N-terminal domain-containing protein</fullName>
    </recommendedName>
</protein>
<dbReference type="InterPro" id="IPR012337">
    <property type="entry name" value="RNaseH-like_sf"/>
</dbReference>
<dbReference type="InterPro" id="IPR037056">
    <property type="entry name" value="RNase_H1_N_sf"/>
</dbReference>
<organism evidence="2 3">
    <name type="scientific">Allohahella marinimesophila</name>
    <dbReference type="NCBI Taxonomy" id="1054972"/>
    <lineage>
        <taxon>Bacteria</taxon>
        <taxon>Pseudomonadati</taxon>
        <taxon>Pseudomonadota</taxon>
        <taxon>Gammaproteobacteria</taxon>
        <taxon>Oceanospirillales</taxon>
        <taxon>Hahellaceae</taxon>
        <taxon>Allohahella</taxon>
    </lineage>
</organism>
<reference evidence="3" key="1">
    <citation type="journal article" date="2019" name="Int. J. Syst. Evol. Microbiol.">
        <title>The Global Catalogue of Microorganisms (GCM) 10K type strain sequencing project: providing services to taxonomists for standard genome sequencing and annotation.</title>
        <authorList>
            <consortium name="The Broad Institute Genomics Platform"/>
            <consortium name="The Broad Institute Genome Sequencing Center for Infectious Disease"/>
            <person name="Wu L."/>
            <person name="Ma J."/>
        </authorList>
    </citation>
    <scope>NUCLEOTIDE SEQUENCE [LARGE SCALE GENOMIC DNA]</scope>
    <source>
        <strain evidence="3">JCM 17555</strain>
    </source>
</reference>
<name>A0ABP7Q751_9GAMM</name>
<feature type="domain" description="Ribonuclease H1 N-terminal" evidence="1">
    <location>
        <begin position="13"/>
        <end position="54"/>
    </location>
</feature>
<dbReference type="InterPro" id="IPR011320">
    <property type="entry name" value="RNase_H1_N"/>
</dbReference>
<dbReference type="Gene3D" id="3.30.420.10">
    <property type="entry name" value="Ribonuclease H-like superfamily/Ribonuclease H"/>
    <property type="match status" value="1"/>
</dbReference>
<proteinExistence type="predicted"/>
<dbReference type="SUPFAM" id="SSF55658">
    <property type="entry name" value="L9 N-domain-like"/>
    <property type="match status" value="1"/>
</dbReference>
<comment type="caution">
    <text evidence="2">The sequence shown here is derived from an EMBL/GenBank/DDBJ whole genome shotgun (WGS) entry which is preliminary data.</text>
</comment>
<dbReference type="EMBL" id="BAABBO010000021">
    <property type="protein sequence ID" value="GAA3977658.1"/>
    <property type="molecule type" value="Genomic_DNA"/>
</dbReference>
<accession>A0ABP7Q751</accession>
<dbReference type="Proteomes" id="UP001501337">
    <property type="component" value="Unassembled WGS sequence"/>
</dbReference>
<dbReference type="InterPro" id="IPR009027">
    <property type="entry name" value="Ribosomal_bL9/RNase_H1_N"/>
</dbReference>